<feature type="compositionally biased region" description="Low complexity" evidence="6">
    <location>
        <begin position="773"/>
        <end position="785"/>
    </location>
</feature>
<comment type="catalytic activity">
    <reaction evidence="1">
        <text>a 1,2-diacyl-sn-glycero-3-phosphate + H2O = a 1,2-diacyl-sn-glycerol + phosphate</text>
        <dbReference type="Rhea" id="RHEA:27429"/>
        <dbReference type="ChEBI" id="CHEBI:15377"/>
        <dbReference type="ChEBI" id="CHEBI:17815"/>
        <dbReference type="ChEBI" id="CHEBI:43474"/>
        <dbReference type="ChEBI" id="CHEBI:58608"/>
        <dbReference type="EC" id="3.1.3.4"/>
    </reaction>
    <physiologicalReaction direction="left-to-right" evidence="1">
        <dbReference type="Rhea" id="RHEA:27430"/>
    </physiologicalReaction>
</comment>
<proteinExistence type="inferred from homology"/>
<feature type="compositionally biased region" description="Polar residues" evidence="6">
    <location>
        <begin position="1144"/>
        <end position="1171"/>
    </location>
</feature>
<keyword evidence="10" id="KW-1185">Reference proteome</keyword>
<dbReference type="Pfam" id="PF16876">
    <property type="entry name" value="Lipin_mid"/>
    <property type="match status" value="1"/>
</dbReference>
<feature type="compositionally biased region" description="Low complexity" evidence="6">
    <location>
        <begin position="485"/>
        <end position="496"/>
    </location>
</feature>
<feature type="region of interest" description="Disordered" evidence="6">
    <location>
        <begin position="622"/>
        <end position="648"/>
    </location>
</feature>
<feature type="region of interest" description="Disordered" evidence="6">
    <location>
        <begin position="466"/>
        <end position="502"/>
    </location>
</feature>
<reference evidence="8" key="1">
    <citation type="submission" date="2021-02" db="EMBL/GenBank/DDBJ databases">
        <authorList>
            <person name="Nowell W R."/>
        </authorList>
    </citation>
    <scope>NUCLEOTIDE SEQUENCE</scope>
</reference>
<comment type="similarity">
    <text evidence="3">Belongs to the lipin family.</text>
</comment>
<dbReference type="Proteomes" id="UP000681722">
    <property type="component" value="Unassembled WGS sequence"/>
</dbReference>
<protein>
    <recommendedName>
        <fullName evidence="4">phosphatidate phosphatase</fullName>
        <ecNumber evidence="4">3.1.3.4</ecNumber>
    </recommendedName>
</protein>
<dbReference type="Proteomes" id="UP000663829">
    <property type="component" value="Unassembled WGS sequence"/>
</dbReference>
<dbReference type="EC" id="3.1.3.4" evidence="4"/>
<organism evidence="8 10">
    <name type="scientific">Didymodactylos carnosus</name>
    <dbReference type="NCBI Taxonomy" id="1234261"/>
    <lineage>
        <taxon>Eukaryota</taxon>
        <taxon>Metazoa</taxon>
        <taxon>Spiralia</taxon>
        <taxon>Gnathifera</taxon>
        <taxon>Rotifera</taxon>
        <taxon>Eurotatoria</taxon>
        <taxon>Bdelloidea</taxon>
        <taxon>Philodinida</taxon>
        <taxon>Philodinidae</taxon>
        <taxon>Didymodactylos</taxon>
    </lineage>
</organism>
<feature type="compositionally biased region" description="Low complexity" evidence="6">
    <location>
        <begin position="175"/>
        <end position="187"/>
    </location>
</feature>
<evidence type="ECO:0000313" key="8">
    <source>
        <dbReference type="EMBL" id="CAF0879001.1"/>
    </source>
</evidence>
<comment type="caution">
    <text evidence="8">The sequence shown here is derived from an EMBL/GenBank/DDBJ whole genome shotgun (WGS) entry which is preliminary data.</text>
</comment>
<dbReference type="GO" id="GO:0003713">
    <property type="term" value="F:transcription coactivator activity"/>
    <property type="evidence" value="ECO:0007669"/>
    <property type="project" value="TreeGrafter"/>
</dbReference>
<dbReference type="EMBL" id="CAJNOQ010001233">
    <property type="protein sequence ID" value="CAF0879001.1"/>
    <property type="molecule type" value="Genomic_DNA"/>
</dbReference>
<dbReference type="Pfam" id="PF04571">
    <property type="entry name" value="Lipin_N"/>
    <property type="match status" value="1"/>
</dbReference>
<dbReference type="PANTHER" id="PTHR12181:SF12">
    <property type="entry name" value="PHOSPHATIDATE PHOSPHATASE"/>
    <property type="match status" value="1"/>
</dbReference>
<feature type="region of interest" description="Disordered" evidence="6">
    <location>
        <begin position="323"/>
        <end position="345"/>
    </location>
</feature>
<dbReference type="InterPro" id="IPR036412">
    <property type="entry name" value="HAD-like_sf"/>
</dbReference>
<feature type="region of interest" description="Disordered" evidence="6">
    <location>
        <begin position="247"/>
        <end position="271"/>
    </location>
</feature>
<dbReference type="InterPro" id="IPR031703">
    <property type="entry name" value="Lipin_mid"/>
</dbReference>
<dbReference type="GO" id="GO:0005634">
    <property type="term" value="C:nucleus"/>
    <property type="evidence" value="ECO:0007669"/>
    <property type="project" value="TreeGrafter"/>
</dbReference>
<feature type="domain" description="LNS2/PITP" evidence="7">
    <location>
        <begin position="906"/>
        <end position="1059"/>
    </location>
</feature>
<evidence type="ECO:0000313" key="9">
    <source>
        <dbReference type="EMBL" id="CAF3665514.1"/>
    </source>
</evidence>
<evidence type="ECO:0000256" key="4">
    <source>
        <dbReference type="ARBA" id="ARBA00012638"/>
    </source>
</evidence>
<evidence type="ECO:0000259" key="7">
    <source>
        <dbReference type="SMART" id="SM00775"/>
    </source>
</evidence>
<dbReference type="GO" id="GO:0008195">
    <property type="term" value="F:phosphatidate phosphatase activity"/>
    <property type="evidence" value="ECO:0007669"/>
    <property type="project" value="UniProtKB-EC"/>
</dbReference>
<dbReference type="GO" id="GO:0019432">
    <property type="term" value="P:triglyceride biosynthetic process"/>
    <property type="evidence" value="ECO:0007669"/>
    <property type="project" value="TreeGrafter"/>
</dbReference>
<evidence type="ECO:0000256" key="2">
    <source>
        <dbReference type="ARBA" id="ARBA00001946"/>
    </source>
</evidence>
<dbReference type="Pfam" id="PF08235">
    <property type="entry name" value="LNS2"/>
    <property type="match status" value="1"/>
</dbReference>
<feature type="region of interest" description="Disordered" evidence="6">
    <location>
        <begin position="1132"/>
        <end position="1171"/>
    </location>
</feature>
<dbReference type="InterPro" id="IPR026058">
    <property type="entry name" value="LIPIN"/>
</dbReference>
<sequence>MNRKTVLLNCLGAIDVIVVKQEDGTFLCTPFHVRFGKLGVIQSSQKRVYISINNETVDLWMQLGEAGEAVFIDQTNMTDDRTKSSIDGAERHLEPSDDNTFLDPDNAFSNAVAAADGEHHTPLTNIDRSPQFLNKKSDIEKTVNDPNTLTVPTYAYEQPQQKLNVDVINSTVKDNSNTQNQNQLTNSISFSTDPFSNTITEISTGKTDLSKNNTTTRSPLSQQLLALPKQRRRRRVKRCNTIASTVMTTTKSTDSSSDDDYDDVNNGNKTENDIQVKNETAECKIDLQTTPTDLLHLFQRAEKILLANQKRFVLTLRKQKSAMRKKKLSGNKQRQNSTNTDFGSSSGYYSDEFITDLYKPRSASIHHLQHLIRKSSSENNLNFLYNHDLFAFLPKNKQQQPHVEPSTPIPDIAAQEQQTSTMAVTQSEVEDDLTPTNIGKRKSFQEEDNISLQYVDAISVMSRFSGSDSRRVSFPSTLDGGIMIDSNENEQQQTESEQTDEYDIDLDMDEVKPTQTTSNPIAINMSLSQNSNEEQSSPSKHLTSRINSNSHMLITDNLLSKSVPVDSSKYMPLSNSLRSDQSRQSYYFNGDFLATFSNWYGSSKKSPSDICLDDTTNNQCDPSLYSPKLENTHRPEDDRDSGKGYSIPQSPFHEHETSCILGDAQLSLCGNLNNPLAITDDLFNKHLVPYQQFITNTDITNNPNLVVRINGKYYSWAVASVVMASASIYHEKLPQDIVDSLQEKHMIPKQTKTRHSSERSGWWLPWSKKIKTPTDSTTKTVTDNNTKLKDTESSFQSQKSFVNIKKRDTSKTDDSELEDNEVRNIISNIENKVTKIEQAQEQQQSLPIFVQQKPVGRKTMILSSDQLKKLNLKLGKNPVQYSVTTALQGTTTVESNIFLFDYLTKFVISDIDGTITRSDALGHILPLIGRDWSQDGITEFFDAIQENGYQFIYLSARAIGQSSITREFLKSIKQCDCTLPAGPLLISPDSLMTALYREVIAKKPEEFKIECLKNIASLFPNKNPFYAGFGNRINYAYTAVGIPLTRIFTINPRGEVVRQKLQALQSSYRNLHEVVDLIFPPMDHAASETYSTFTFWRCDPFQFDTSSQQKLESEMQESLDELEQQQFALKVKEKTTGKNKNKTQPSMTTTTNNGDKITIAQNATGLSPSSN</sequence>
<feature type="compositionally biased region" description="Basic and acidic residues" evidence="6">
    <location>
        <begin position="80"/>
        <end position="95"/>
    </location>
</feature>
<gene>
    <name evidence="8" type="ORF">GPM918_LOCUS7508</name>
    <name evidence="9" type="ORF">SRO942_LOCUS7508</name>
</gene>
<dbReference type="SUPFAM" id="SSF56784">
    <property type="entry name" value="HAD-like"/>
    <property type="match status" value="1"/>
</dbReference>
<evidence type="ECO:0000256" key="1">
    <source>
        <dbReference type="ARBA" id="ARBA00001180"/>
    </source>
</evidence>
<dbReference type="InterPro" id="IPR007651">
    <property type="entry name" value="Lipin_N"/>
</dbReference>
<feature type="region of interest" description="Disordered" evidence="6">
    <location>
        <begin position="175"/>
        <end position="195"/>
    </location>
</feature>
<dbReference type="InterPro" id="IPR031315">
    <property type="entry name" value="LNS2/PITP"/>
</dbReference>
<feature type="region of interest" description="Disordered" evidence="6">
    <location>
        <begin position="80"/>
        <end position="103"/>
    </location>
</feature>
<dbReference type="AlphaFoldDB" id="A0A813Y5B0"/>
<dbReference type="EMBL" id="CAJOBC010001233">
    <property type="protein sequence ID" value="CAF3665514.1"/>
    <property type="molecule type" value="Genomic_DNA"/>
</dbReference>
<feature type="compositionally biased region" description="Basic and acidic residues" evidence="6">
    <location>
        <begin position="630"/>
        <end position="642"/>
    </location>
</feature>
<dbReference type="PANTHER" id="PTHR12181">
    <property type="entry name" value="LIPIN"/>
    <property type="match status" value="1"/>
</dbReference>
<evidence type="ECO:0000313" key="10">
    <source>
        <dbReference type="Proteomes" id="UP000663829"/>
    </source>
</evidence>
<evidence type="ECO:0000256" key="3">
    <source>
        <dbReference type="ARBA" id="ARBA00005476"/>
    </source>
</evidence>
<keyword evidence="5" id="KW-0378">Hydrolase</keyword>
<dbReference type="SMART" id="SM00775">
    <property type="entry name" value="LNS2"/>
    <property type="match status" value="1"/>
</dbReference>
<evidence type="ECO:0000256" key="5">
    <source>
        <dbReference type="ARBA" id="ARBA00022801"/>
    </source>
</evidence>
<dbReference type="OrthoDB" id="4567at2759"/>
<feature type="compositionally biased region" description="Polar residues" evidence="6">
    <location>
        <begin position="330"/>
        <end position="345"/>
    </location>
</feature>
<feature type="region of interest" description="Disordered" evidence="6">
    <location>
        <begin position="773"/>
        <end position="794"/>
    </location>
</feature>
<dbReference type="InterPro" id="IPR013209">
    <property type="entry name" value="LNS2"/>
</dbReference>
<dbReference type="GO" id="GO:0009062">
    <property type="term" value="P:fatty acid catabolic process"/>
    <property type="evidence" value="ECO:0007669"/>
    <property type="project" value="TreeGrafter"/>
</dbReference>
<comment type="cofactor">
    <cofactor evidence="2">
        <name>Mg(2+)</name>
        <dbReference type="ChEBI" id="CHEBI:18420"/>
    </cofactor>
</comment>
<dbReference type="GO" id="GO:0032869">
    <property type="term" value="P:cellular response to insulin stimulus"/>
    <property type="evidence" value="ECO:0007669"/>
    <property type="project" value="TreeGrafter"/>
</dbReference>
<name>A0A813Y5B0_9BILA</name>
<accession>A0A813Y5B0</accession>
<evidence type="ECO:0000256" key="6">
    <source>
        <dbReference type="SAM" id="MobiDB-lite"/>
    </source>
</evidence>
<dbReference type="GO" id="GO:0045944">
    <property type="term" value="P:positive regulation of transcription by RNA polymerase II"/>
    <property type="evidence" value="ECO:0007669"/>
    <property type="project" value="TreeGrafter"/>
</dbReference>